<reference evidence="16" key="1">
    <citation type="submission" date="2021-03" db="EMBL/GenBank/DDBJ databases">
        <authorList>
            <consortium name="Genoscope - CEA"/>
            <person name="William W."/>
        </authorList>
    </citation>
    <scope>NUCLEOTIDE SEQUENCE</scope>
    <source>
        <strain evidence="16">Doubled-haploid Pahang</strain>
    </source>
</reference>
<keyword evidence="18" id="KW-1185">Reference proteome</keyword>
<dbReference type="Pfam" id="PF00270">
    <property type="entry name" value="DEAD"/>
    <property type="match status" value="1"/>
</dbReference>
<evidence type="ECO:0000256" key="13">
    <source>
        <dbReference type="SAM" id="MobiDB-lite"/>
    </source>
</evidence>
<keyword evidence="6" id="KW-0067">ATP-binding</keyword>
<dbReference type="GO" id="GO:0043138">
    <property type="term" value="F:3'-5' DNA helicase activity"/>
    <property type="evidence" value="ECO:0000318"/>
    <property type="project" value="GO_Central"/>
</dbReference>
<evidence type="ECO:0000256" key="3">
    <source>
        <dbReference type="ARBA" id="ARBA00022741"/>
    </source>
</evidence>
<dbReference type="GO" id="GO:0006260">
    <property type="term" value="P:DNA replication"/>
    <property type="evidence" value="ECO:0000318"/>
    <property type="project" value="GO_Central"/>
</dbReference>
<feature type="region of interest" description="Disordered" evidence="13">
    <location>
        <begin position="1"/>
        <end position="73"/>
    </location>
</feature>
<dbReference type="InterPro" id="IPR027417">
    <property type="entry name" value="P-loop_NTPase"/>
</dbReference>
<dbReference type="EnsemblPlants" id="Ma06_t30120.1">
    <property type="protein sequence ID" value="Ma06_p30120.1"/>
    <property type="gene ID" value="Ma06_g30120"/>
</dbReference>
<dbReference type="AlphaFoldDB" id="A0A804JM10"/>
<dbReference type="GO" id="GO:0003677">
    <property type="term" value="F:DNA binding"/>
    <property type="evidence" value="ECO:0007669"/>
    <property type="project" value="UniProtKB-KW"/>
</dbReference>
<comment type="catalytic activity">
    <reaction evidence="12">
        <text>ATP + H2O = ADP + phosphate + H(+)</text>
        <dbReference type="Rhea" id="RHEA:13065"/>
        <dbReference type="ChEBI" id="CHEBI:15377"/>
        <dbReference type="ChEBI" id="CHEBI:15378"/>
        <dbReference type="ChEBI" id="CHEBI:30616"/>
        <dbReference type="ChEBI" id="CHEBI:43474"/>
        <dbReference type="ChEBI" id="CHEBI:456216"/>
    </reaction>
</comment>
<feature type="domain" description="Helicase ATP-binding" evidence="14">
    <location>
        <begin position="324"/>
        <end position="494"/>
    </location>
</feature>
<keyword evidence="8" id="KW-0413">Isomerase</keyword>
<dbReference type="NCBIfam" id="TIGR00614">
    <property type="entry name" value="recQ_fam"/>
    <property type="match status" value="1"/>
</dbReference>
<feature type="compositionally biased region" description="Polar residues" evidence="13">
    <location>
        <begin position="10"/>
        <end position="22"/>
    </location>
</feature>
<dbReference type="Gramene" id="Ma06_t30120.1">
    <property type="protein sequence ID" value="Ma06_p30120.1"/>
    <property type="gene ID" value="Ma06_g30120"/>
</dbReference>
<evidence type="ECO:0000256" key="12">
    <source>
        <dbReference type="ARBA" id="ARBA00049360"/>
    </source>
</evidence>
<evidence type="ECO:0000313" key="16">
    <source>
        <dbReference type="EMBL" id="CAG1847836.1"/>
    </source>
</evidence>
<dbReference type="OMA" id="AYCYTIV"/>
<dbReference type="GO" id="GO:0000724">
    <property type="term" value="P:double-strand break repair via homologous recombination"/>
    <property type="evidence" value="ECO:0000318"/>
    <property type="project" value="GO_Central"/>
</dbReference>
<dbReference type="InterPro" id="IPR014001">
    <property type="entry name" value="Helicase_ATP-bd"/>
</dbReference>
<evidence type="ECO:0000256" key="1">
    <source>
        <dbReference type="ARBA" id="ARBA00004123"/>
    </source>
</evidence>
<evidence type="ECO:0000256" key="2">
    <source>
        <dbReference type="ARBA" id="ARBA00005446"/>
    </source>
</evidence>
<dbReference type="PROSITE" id="PS51192">
    <property type="entry name" value="HELICASE_ATP_BIND_1"/>
    <property type="match status" value="1"/>
</dbReference>
<comment type="catalytic activity">
    <reaction evidence="10">
        <text>Couples ATP hydrolysis with the unwinding of duplex DNA by translocating in the 3'-5' direction.</text>
        <dbReference type="EC" id="5.6.2.4"/>
    </reaction>
</comment>
<reference evidence="17" key="2">
    <citation type="submission" date="2021-05" db="UniProtKB">
        <authorList>
            <consortium name="EnsemblPlants"/>
        </authorList>
    </citation>
    <scope>IDENTIFICATION</scope>
    <source>
        <strain evidence="17">subsp. malaccensis</strain>
    </source>
</reference>
<accession>A0A804JM10</accession>
<evidence type="ECO:0000256" key="7">
    <source>
        <dbReference type="ARBA" id="ARBA00023125"/>
    </source>
</evidence>
<dbReference type="FunFam" id="3.40.50.300:FF:001334">
    <property type="entry name" value="ATP-dependent DNA helicase Q-like 5"/>
    <property type="match status" value="1"/>
</dbReference>
<dbReference type="EMBL" id="HG996471">
    <property type="protein sequence ID" value="CAG1847836.1"/>
    <property type="molecule type" value="Genomic_DNA"/>
</dbReference>
<evidence type="ECO:0000256" key="5">
    <source>
        <dbReference type="ARBA" id="ARBA00022806"/>
    </source>
</evidence>
<dbReference type="EC" id="5.6.2.4" evidence="11"/>
<dbReference type="PANTHER" id="PTHR13710:SF108">
    <property type="entry name" value="ATP-DEPENDENT DNA HELICASE Q4"/>
    <property type="match status" value="1"/>
</dbReference>
<dbReference type="GO" id="GO:0005694">
    <property type="term" value="C:chromosome"/>
    <property type="evidence" value="ECO:0000318"/>
    <property type="project" value="GO_Central"/>
</dbReference>
<dbReference type="InParanoid" id="A0A804JM10"/>
<keyword evidence="9" id="KW-0539">Nucleus</keyword>
<evidence type="ECO:0000256" key="11">
    <source>
        <dbReference type="ARBA" id="ARBA00034808"/>
    </source>
</evidence>
<keyword evidence="3" id="KW-0547">Nucleotide-binding</keyword>
<keyword evidence="7" id="KW-0238">DNA-binding</keyword>
<proteinExistence type="inferred from homology"/>
<dbReference type="PROSITE" id="PS51194">
    <property type="entry name" value="HELICASE_CTER"/>
    <property type="match status" value="1"/>
</dbReference>
<keyword evidence="5" id="KW-0347">Helicase</keyword>
<dbReference type="SMART" id="SM00487">
    <property type="entry name" value="DEXDc"/>
    <property type="match status" value="1"/>
</dbReference>
<evidence type="ECO:0000256" key="6">
    <source>
        <dbReference type="ARBA" id="ARBA00022840"/>
    </source>
</evidence>
<dbReference type="InterPro" id="IPR011545">
    <property type="entry name" value="DEAD/DEAH_box_helicase_dom"/>
</dbReference>
<dbReference type="GO" id="GO:0005634">
    <property type="term" value="C:nucleus"/>
    <property type="evidence" value="ECO:0000318"/>
    <property type="project" value="GO_Central"/>
</dbReference>
<evidence type="ECO:0000259" key="15">
    <source>
        <dbReference type="PROSITE" id="PS51194"/>
    </source>
</evidence>
<comment type="subcellular location">
    <subcellularLocation>
        <location evidence="1">Nucleus</location>
    </subcellularLocation>
</comment>
<dbReference type="PANTHER" id="PTHR13710">
    <property type="entry name" value="DNA HELICASE RECQ FAMILY MEMBER"/>
    <property type="match status" value="1"/>
</dbReference>
<dbReference type="KEGG" id="mus:103989315"/>
<feature type="domain" description="Helicase C-terminal" evidence="15">
    <location>
        <begin position="515"/>
        <end position="684"/>
    </location>
</feature>
<dbReference type="FunCoup" id="A0A804JM10">
    <property type="interactions" value="826"/>
</dbReference>
<dbReference type="GO" id="GO:0042631">
    <property type="term" value="P:cellular response to water deprivation"/>
    <property type="evidence" value="ECO:0007669"/>
    <property type="project" value="EnsemblPlants"/>
</dbReference>
<dbReference type="Proteomes" id="UP000012960">
    <property type="component" value="Unplaced"/>
</dbReference>
<comment type="similarity">
    <text evidence="2">Belongs to the helicase family. RecQ subfamily.</text>
</comment>
<evidence type="ECO:0000313" key="17">
    <source>
        <dbReference type="EnsemblPlants" id="Ma06_p30120.1"/>
    </source>
</evidence>
<dbReference type="GO" id="GO:0005524">
    <property type="term" value="F:ATP binding"/>
    <property type="evidence" value="ECO:0007669"/>
    <property type="project" value="UniProtKB-KW"/>
</dbReference>
<evidence type="ECO:0000256" key="10">
    <source>
        <dbReference type="ARBA" id="ARBA00034617"/>
    </source>
</evidence>
<dbReference type="InterPro" id="IPR002464">
    <property type="entry name" value="DNA/RNA_helicase_DEAH_CS"/>
</dbReference>
<dbReference type="InterPro" id="IPR004589">
    <property type="entry name" value="DNA_helicase_ATP-dep_RecQ"/>
</dbReference>
<evidence type="ECO:0000256" key="8">
    <source>
        <dbReference type="ARBA" id="ARBA00023235"/>
    </source>
</evidence>
<keyword evidence="4" id="KW-0378">Hydrolase</keyword>
<dbReference type="CDD" id="cd18794">
    <property type="entry name" value="SF2_C_RecQ"/>
    <property type="match status" value="1"/>
</dbReference>
<feature type="compositionally biased region" description="Basic residues" evidence="13">
    <location>
        <begin position="43"/>
        <end position="59"/>
    </location>
</feature>
<protein>
    <recommendedName>
        <fullName evidence="11">DNA 3'-5' helicase</fullName>
        <ecNumber evidence="11">5.6.2.4</ecNumber>
    </recommendedName>
</protein>
<dbReference type="PROSITE" id="PS00690">
    <property type="entry name" value="DEAH_ATP_HELICASE"/>
    <property type="match status" value="1"/>
</dbReference>
<dbReference type="GO" id="GO:0005737">
    <property type="term" value="C:cytoplasm"/>
    <property type="evidence" value="ECO:0000318"/>
    <property type="project" value="GO_Central"/>
</dbReference>
<dbReference type="SMART" id="SM00490">
    <property type="entry name" value="HELICc"/>
    <property type="match status" value="1"/>
</dbReference>
<dbReference type="GO" id="GO:0009378">
    <property type="term" value="F:four-way junction helicase activity"/>
    <property type="evidence" value="ECO:0000318"/>
    <property type="project" value="GO_Central"/>
</dbReference>
<evidence type="ECO:0000259" key="14">
    <source>
        <dbReference type="PROSITE" id="PS51192"/>
    </source>
</evidence>
<dbReference type="Gene3D" id="3.40.50.300">
    <property type="entry name" value="P-loop containing nucleotide triphosphate hydrolases"/>
    <property type="match status" value="2"/>
</dbReference>
<dbReference type="InterPro" id="IPR001650">
    <property type="entry name" value="Helicase_C-like"/>
</dbReference>
<name>A0A804JM10_MUSAM</name>
<evidence type="ECO:0000313" key="18">
    <source>
        <dbReference type="Proteomes" id="UP000012960"/>
    </source>
</evidence>
<dbReference type="OrthoDB" id="10261556at2759"/>
<dbReference type="Pfam" id="PF00271">
    <property type="entry name" value="Helicase_C"/>
    <property type="match status" value="1"/>
</dbReference>
<organism evidence="17 18">
    <name type="scientific">Musa acuminata subsp. malaccensis</name>
    <name type="common">Wild banana</name>
    <name type="synonym">Musa malaccensis</name>
    <dbReference type="NCBI Taxonomy" id="214687"/>
    <lineage>
        <taxon>Eukaryota</taxon>
        <taxon>Viridiplantae</taxon>
        <taxon>Streptophyta</taxon>
        <taxon>Embryophyta</taxon>
        <taxon>Tracheophyta</taxon>
        <taxon>Spermatophyta</taxon>
        <taxon>Magnoliopsida</taxon>
        <taxon>Liliopsida</taxon>
        <taxon>Zingiberales</taxon>
        <taxon>Musaceae</taxon>
        <taxon>Musa</taxon>
    </lineage>
</organism>
<dbReference type="FunFam" id="3.40.50.300:FF:000772">
    <property type="entry name" value="ATP-dependent DNA helicase Q4"/>
    <property type="match status" value="1"/>
</dbReference>
<dbReference type="SUPFAM" id="SSF52540">
    <property type="entry name" value="P-loop containing nucleoside triphosphate hydrolases"/>
    <property type="match status" value="1"/>
</dbReference>
<sequence>MESDTDSDASHISATPPRNTNPGPDHPKPKFRVSSPSKERSKSKSKPVPRNPPKSKPRSNPKPSDPPPPVFPFAELCNPHGLSVVNLRRPAEPNRAASFSRLVLSRRPSFDPFEFENGDQSKLCDEVVGSSTVGGTVLKEPAKSKRVRPNLVGFDEPVQQPKRLDCGREGKTRCCDDVVGGSIGGMVSLKEQGKGKRIHPNWVGINVPVELPKPLKCSREGNFVRLNINGHGRRFTFKNRRSSISSRGHRWRRKLIAGKREAQVADDFVSDALVEQRESSSNSNQLIEEAMMVAREDPSDENLQRLLKLTHGYGSFREGQLEAIKRVLAGESTMLMLPTGAGKSLCYELPALILPGVTLVVSPLMALMVDQLRKLPSSIPGGLLSSTQTNDEASETLRRLHEGNVKVLFVSPERFLSADFLSIFGNELSISLLVIDEAHCISEWSHNFRPSYLRLRASILQRKLGVQCILAMTATATTQTFHDIMCALEIPHANVIKMCRVRENLQLFVTMSENRLKDLLILMKTSPMVNMHSIIVYCKFQTETDMVSKFLCDNNIPAKAYHSGIPAKNRVRTQELFCSNKIRVVVATVAFGMGLDKSDVQAVIHYSMPASLEEYIQETGRAGRDGKLSYCHLFLDITTYHKLHSLSYSDGVDEYSVSKFLSQVFSSDVHLTGQTCSLVKESMSRKFDMKEEVLLTILTQLEIGDEQYLSLLPLLNVTCSLYFHKTTPALLSDRDNLVASILKKSEIKDGHYTFDMPTVANGVGIKTANLLNKLQNLKSSGEVTYDLKDPAFCFTIVKKPDDFCSLSANLTKRLAKVESCKVQKLDTMFSVAWSAVKVCKGTDGCSNSLHSTCIQRRILDYFSRRHDVLDDTNISFKTARSSPFLRADIKVFLQSNSYTNFTPRAVARIMHGITSPAFPSSTWSKSHFWGRYVEVDFPVVMEAAKVELMNFAGKCGH</sequence>
<evidence type="ECO:0000256" key="9">
    <source>
        <dbReference type="ARBA" id="ARBA00023242"/>
    </source>
</evidence>
<evidence type="ECO:0000256" key="4">
    <source>
        <dbReference type="ARBA" id="ARBA00022801"/>
    </source>
</evidence>
<gene>
    <name evidence="16" type="ORF">GSMUA_176310.1</name>
</gene>
<dbReference type="GO" id="GO:0016787">
    <property type="term" value="F:hydrolase activity"/>
    <property type="evidence" value="ECO:0007669"/>
    <property type="project" value="UniProtKB-KW"/>
</dbReference>